<proteinExistence type="predicted"/>
<keyword evidence="1" id="KW-1133">Transmembrane helix</keyword>
<keyword evidence="1" id="KW-0472">Membrane</keyword>
<dbReference type="EMBL" id="JAPFFF010000058">
    <property type="protein sequence ID" value="KAK8837690.1"/>
    <property type="molecule type" value="Genomic_DNA"/>
</dbReference>
<protein>
    <recommendedName>
        <fullName evidence="2">Myb-like domain-containing protein</fullName>
    </recommendedName>
</protein>
<gene>
    <name evidence="3" type="ORF">M9Y10_036225</name>
</gene>
<dbReference type="InterPro" id="IPR001005">
    <property type="entry name" value="SANT/Myb"/>
</dbReference>
<feature type="transmembrane region" description="Helical" evidence="1">
    <location>
        <begin position="61"/>
        <end position="82"/>
    </location>
</feature>
<feature type="domain" description="Myb-like" evidence="2">
    <location>
        <begin position="567"/>
        <end position="615"/>
    </location>
</feature>
<sequence length="619" mass="72441">MKECSVNQSVNSSPQPDSKTVLKMRNALEKQKMQREMSRELADLAEIAPQGRRYSHRMQIISLRIFLASSTAYLIISQFFAFPCIRTMYSDQKRLLESVHNKLTQIKECQLIAREFTKNWPKNTKIILGVDACSVNPYVTLFKNRTVKGLIDDDPISKNMINENEITISIFEEWLKKQETKIIDSLFLFNVQPLNPNLKSFIIHIFPTKSGKANSIIMDILLELSKELKKLEIETISFAADGDTFFSQMHETNIANHIFHNNYVIKSVLQKTLMISDPLHVLKRVRYHLIPEIEDKSQLLKILNLPSMVFRNDRASKMHDKLPLLLLQIENYELLCQSKQFNYSFYILPYALLLTSLSRQMEYSERLYLLHMSRSILHRMHFSDHNIIKKQIQMKPNIIRDALSTLISICDILHLNSIEMIHMNRLGTNPIEHDFAVIRLRSKDHNRAQRFINEAAKINALQKLREEMIEETINHRDLQFGRIVEAHPYKIDFMLVEKMVNSLINEASNGICDINCQKAHQLFQKVIKNKNIENKKCYLFNSDQVLLAPNSNIKIEKRQDAANLQHKKCRWTADEVDLLMKLNKDLNGKIEMIINYFPKRTTESITKKMKEIKNIKEKK</sequence>
<accession>A0ABR2GUS2</accession>
<evidence type="ECO:0000313" key="4">
    <source>
        <dbReference type="Proteomes" id="UP001470230"/>
    </source>
</evidence>
<name>A0ABR2GUS2_9EUKA</name>
<evidence type="ECO:0000259" key="2">
    <source>
        <dbReference type="SMART" id="SM00717"/>
    </source>
</evidence>
<evidence type="ECO:0000256" key="1">
    <source>
        <dbReference type="SAM" id="Phobius"/>
    </source>
</evidence>
<dbReference type="SMART" id="SM00717">
    <property type="entry name" value="SANT"/>
    <property type="match status" value="1"/>
</dbReference>
<dbReference type="Proteomes" id="UP001470230">
    <property type="component" value="Unassembled WGS sequence"/>
</dbReference>
<keyword evidence="4" id="KW-1185">Reference proteome</keyword>
<keyword evidence="1" id="KW-0812">Transmembrane</keyword>
<organism evidence="3 4">
    <name type="scientific">Tritrichomonas musculus</name>
    <dbReference type="NCBI Taxonomy" id="1915356"/>
    <lineage>
        <taxon>Eukaryota</taxon>
        <taxon>Metamonada</taxon>
        <taxon>Parabasalia</taxon>
        <taxon>Tritrichomonadida</taxon>
        <taxon>Tritrichomonadidae</taxon>
        <taxon>Tritrichomonas</taxon>
    </lineage>
</organism>
<comment type="caution">
    <text evidence="3">The sequence shown here is derived from an EMBL/GenBank/DDBJ whole genome shotgun (WGS) entry which is preliminary data.</text>
</comment>
<reference evidence="3 4" key="1">
    <citation type="submission" date="2024-04" db="EMBL/GenBank/DDBJ databases">
        <title>Tritrichomonas musculus Genome.</title>
        <authorList>
            <person name="Alves-Ferreira E."/>
            <person name="Grigg M."/>
            <person name="Lorenzi H."/>
            <person name="Galac M."/>
        </authorList>
    </citation>
    <scope>NUCLEOTIDE SEQUENCE [LARGE SCALE GENOMIC DNA]</scope>
    <source>
        <strain evidence="3 4">EAF2021</strain>
    </source>
</reference>
<evidence type="ECO:0000313" key="3">
    <source>
        <dbReference type="EMBL" id="KAK8837690.1"/>
    </source>
</evidence>